<proteinExistence type="predicted"/>
<accession>A0ABR7XQ05</accession>
<evidence type="ECO:0000313" key="1">
    <source>
        <dbReference type="EMBL" id="MBD1421257.1"/>
    </source>
</evidence>
<dbReference type="RefSeq" id="WP_190313041.1">
    <property type="nucleotide sequence ID" value="NZ_JACNYL010000002.1"/>
</dbReference>
<organism evidence="1 2">
    <name type="scientific">Sphingobacterium chuzhouense</name>
    <dbReference type="NCBI Taxonomy" id="1742264"/>
    <lineage>
        <taxon>Bacteria</taxon>
        <taxon>Pseudomonadati</taxon>
        <taxon>Bacteroidota</taxon>
        <taxon>Sphingobacteriia</taxon>
        <taxon>Sphingobacteriales</taxon>
        <taxon>Sphingobacteriaceae</taxon>
        <taxon>Sphingobacterium</taxon>
    </lineage>
</organism>
<evidence type="ECO:0000313" key="2">
    <source>
        <dbReference type="Proteomes" id="UP000651112"/>
    </source>
</evidence>
<sequence length="137" mass="15523">MKKDLPENIVEDISIAVVLENSTPSEKVWNVYLINEKKQPLVNVIISSKGYGEKDGREVKTTVLRHFLGDVEGNTSCKIEAIDPEVFGLTNEYWLSYYMEKTIYDKKYIFLPESIVDENLIKVPLVDKPGIVIGGSK</sequence>
<dbReference type="EMBL" id="JACNYL010000002">
    <property type="protein sequence ID" value="MBD1421257.1"/>
    <property type="molecule type" value="Genomic_DNA"/>
</dbReference>
<keyword evidence="2" id="KW-1185">Reference proteome</keyword>
<reference evidence="1 2" key="1">
    <citation type="submission" date="2020-08" db="EMBL/GenBank/DDBJ databases">
        <title>Sphingobacterium sp. DN00404 isolated from aquaculture water.</title>
        <authorList>
            <person name="Zhang M."/>
        </authorList>
    </citation>
    <scope>NUCLEOTIDE SEQUENCE [LARGE SCALE GENOMIC DNA]</scope>
    <source>
        <strain evidence="1 2">KCTC 42746</strain>
    </source>
</reference>
<name>A0ABR7XQ05_9SPHI</name>
<gene>
    <name evidence="1" type="ORF">H8B21_06690</name>
</gene>
<comment type="caution">
    <text evidence="1">The sequence shown here is derived from an EMBL/GenBank/DDBJ whole genome shotgun (WGS) entry which is preliminary data.</text>
</comment>
<dbReference type="Proteomes" id="UP000651112">
    <property type="component" value="Unassembled WGS sequence"/>
</dbReference>
<protein>
    <submittedName>
        <fullName evidence="1">Uncharacterized protein</fullName>
    </submittedName>
</protein>